<dbReference type="PROSITE" id="PS51206">
    <property type="entry name" value="SF3_HELICASE_1"/>
    <property type="match status" value="1"/>
</dbReference>
<dbReference type="Pfam" id="PF03288">
    <property type="entry name" value="Pox_D5"/>
    <property type="match status" value="1"/>
</dbReference>
<organism evidence="6 7">
    <name type="scientific">Schleiferilactobacillus harbinensis DSM 16991</name>
    <dbReference type="NCBI Taxonomy" id="1122147"/>
    <lineage>
        <taxon>Bacteria</taxon>
        <taxon>Bacillati</taxon>
        <taxon>Bacillota</taxon>
        <taxon>Bacilli</taxon>
        <taxon>Lactobacillales</taxon>
        <taxon>Lactobacillaceae</taxon>
        <taxon>Schleiferilactobacillus</taxon>
    </lineage>
</organism>
<evidence type="ECO:0000256" key="1">
    <source>
        <dbReference type="ARBA" id="ARBA00022741"/>
    </source>
</evidence>
<dbReference type="Pfam" id="PF08706">
    <property type="entry name" value="D5_N"/>
    <property type="match status" value="1"/>
</dbReference>
<dbReference type="PANTHER" id="PTHR35372">
    <property type="entry name" value="ATP BINDING PROTEIN-RELATED"/>
    <property type="match status" value="1"/>
</dbReference>
<comment type="caution">
    <text evidence="6">The sequence shown here is derived from an EMBL/GenBank/DDBJ whole genome shotgun (WGS) entry which is preliminary data.</text>
</comment>
<keyword evidence="1" id="KW-0547">Nucleotide-binding</keyword>
<dbReference type="Pfam" id="PF19263">
    <property type="entry name" value="DUF5906"/>
    <property type="match status" value="1"/>
</dbReference>
<accession>A0A0R1XDG6</accession>
<proteinExistence type="predicted"/>
<keyword evidence="2" id="KW-0378">Hydrolase</keyword>
<dbReference type="PANTHER" id="PTHR35372:SF2">
    <property type="entry name" value="SF3 HELICASE DOMAIN-CONTAINING PROTEIN"/>
    <property type="match status" value="1"/>
</dbReference>
<dbReference type="InterPro" id="IPR004968">
    <property type="entry name" value="DNA_primase/NTPase_C"/>
</dbReference>
<dbReference type="GO" id="GO:0004386">
    <property type="term" value="F:helicase activity"/>
    <property type="evidence" value="ECO:0007669"/>
    <property type="project" value="UniProtKB-KW"/>
</dbReference>
<evidence type="ECO:0000256" key="3">
    <source>
        <dbReference type="ARBA" id="ARBA00022806"/>
    </source>
</evidence>
<dbReference type="GO" id="GO:0016787">
    <property type="term" value="F:hydrolase activity"/>
    <property type="evidence" value="ECO:0007669"/>
    <property type="project" value="UniProtKB-KW"/>
</dbReference>
<evidence type="ECO:0000256" key="4">
    <source>
        <dbReference type="ARBA" id="ARBA00022840"/>
    </source>
</evidence>
<dbReference type="PATRIC" id="fig|1122147.4.peg.3129"/>
<dbReference type="AlphaFoldDB" id="A0A0R1XDG6"/>
<dbReference type="GO" id="GO:0005524">
    <property type="term" value="F:ATP binding"/>
    <property type="evidence" value="ECO:0007669"/>
    <property type="project" value="UniProtKB-KW"/>
</dbReference>
<sequence>MIYQQNGFKNSVMTAVPSVETDFNQLKEMAQHPQQASVDENTVSNFKAGQLKYIVAGTLDGGKRSNNTYHDSSLILIDFDEITDESAFISKISTTLDSISYILWPSISYGFKGPRYHLAIDPSRPLKDKTEKTAVIGMVNQLLGIQSDEAMTTWAQMFSAPIETEQNKGKIVIHDGQKLDVDEAIKNYKPDDKQATKTAKIEAIYHFGNSAKYNDEYVHELLTEWVAENQLSDEKTFSQLMIQLISYYQHGDISEGAMEDAMDVLAGNNNDWKANNQVKMEEHLKTTYSANSVPFKVLFKTLVPVYEKASEDKSYTSQSISLALVRDAKQRKDEKQQELEATDPKTKKVASLDISDVADILLADVPMWMDRSLVNSPIFMYDPSKGIYSASETLFSNLAHKIQPAATQKQINDIYSILSDDDRVRDGKPAHDKMLVACQNGVFDLKQQKLTNFSPKFHFVAKIATAYNSTVTEPVIKTKNGEWKPLEWLKTLANGDKEVLTVLLQVIGDACQSSYSRRQAVWLVGNPENAKVNGSNGKSTFEALVEAIVGNENTAHLKIDQFSERFALNELMGRALVIGDDVQAGKFIEDQSAFNSAVTGDTLRADIKNKQPVNFTFSGTIVQSTNEMPKFNNQTGGTNRRMLIVPFMAQFNLNEANEEIKTDYIHRSDVREWLLKYSLMLTGKLDKFVQPKISQSLLKDFEKGNDQIANFMDENEFKSTTLPVRWAYQQFEQFCMDSGFRRPLSKPQFSKRMNEFGWAKKKTRVTEDSFVEGNQFDINIREYIGKAVWCLVKAKQQ</sequence>
<evidence type="ECO:0000256" key="2">
    <source>
        <dbReference type="ARBA" id="ARBA00022801"/>
    </source>
</evidence>
<dbReference type="Proteomes" id="UP000050949">
    <property type="component" value="Unassembled WGS sequence"/>
</dbReference>
<dbReference type="SMART" id="SM00885">
    <property type="entry name" value="D5_N"/>
    <property type="match status" value="1"/>
</dbReference>
<reference evidence="6 7" key="1">
    <citation type="journal article" date="2015" name="Genome Announc.">
        <title>Expanding the biotechnology potential of lactobacilli through comparative genomics of 213 strains and associated genera.</title>
        <authorList>
            <person name="Sun Z."/>
            <person name="Harris H.M."/>
            <person name="McCann A."/>
            <person name="Guo C."/>
            <person name="Argimon S."/>
            <person name="Zhang W."/>
            <person name="Yang X."/>
            <person name="Jeffery I.B."/>
            <person name="Cooney J.C."/>
            <person name="Kagawa T.F."/>
            <person name="Liu W."/>
            <person name="Song Y."/>
            <person name="Salvetti E."/>
            <person name="Wrobel A."/>
            <person name="Rasinkangas P."/>
            <person name="Parkhill J."/>
            <person name="Rea M.C."/>
            <person name="O'Sullivan O."/>
            <person name="Ritari J."/>
            <person name="Douillard F.P."/>
            <person name="Paul Ross R."/>
            <person name="Yang R."/>
            <person name="Briner A.E."/>
            <person name="Felis G.E."/>
            <person name="de Vos W.M."/>
            <person name="Barrangou R."/>
            <person name="Klaenhammer T.R."/>
            <person name="Caufield P.W."/>
            <person name="Cui Y."/>
            <person name="Zhang H."/>
            <person name="O'Toole P.W."/>
        </authorList>
    </citation>
    <scope>NUCLEOTIDE SEQUENCE [LARGE SCALE GENOMIC DNA]</scope>
    <source>
        <strain evidence="6 7">DSM 16991</strain>
    </source>
</reference>
<dbReference type="NCBIfam" id="TIGR01613">
    <property type="entry name" value="primase_Cterm"/>
    <property type="match status" value="1"/>
</dbReference>
<dbReference type="OrthoDB" id="9763644at2"/>
<dbReference type="SUPFAM" id="SSF52540">
    <property type="entry name" value="P-loop containing nucleoside triphosphate hydrolases"/>
    <property type="match status" value="1"/>
</dbReference>
<protein>
    <recommendedName>
        <fullName evidence="5">SF3 helicase domain-containing protein</fullName>
    </recommendedName>
</protein>
<keyword evidence="4" id="KW-0067">ATP-binding</keyword>
<name>A0A0R1XDG6_9LACO</name>
<gene>
    <name evidence="6" type="ORF">FC91_GL003037</name>
</gene>
<keyword evidence="3" id="KW-0347">Helicase</keyword>
<evidence type="ECO:0000259" key="5">
    <source>
        <dbReference type="PROSITE" id="PS51206"/>
    </source>
</evidence>
<dbReference type="InterPro" id="IPR045455">
    <property type="entry name" value="NrS-1_pol-like_helicase"/>
</dbReference>
<dbReference type="InterPro" id="IPR014818">
    <property type="entry name" value="Phage/plasmid_primase_P4_C"/>
</dbReference>
<dbReference type="RefSeq" id="WP_027828033.1">
    <property type="nucleotide sequence ID" value="NZ_AUEH01000011.1"/>
</dbReference>
<dbReference type="InterPro" id="IPR051620">
    <property type="entry name" value="ORF904-like_C"/>
</dbReference>
<dbReference type="InterPro" id="IPR027417">
    <property type="entry name" value="P-loop_NTPase"/>
</dbReference>
<feature type="domain" description="SF3 helicase" evidence="5">
    <location>
        <begin position="498"/>
        <end position="660"/>
    </location>
</feature>
<evidence type="ECO:0000313" key="6">
    <source>
        <dbReference type="EMBL" id="KRM26500.1"/>
    </source>
</evidence>
<evidence type="ECO:0000313" key="7">
    <source>
        <dbReference type="Proteomes" id="UP000050949"/>
    </source>
</evidence>
<dbReference type="Gene3D" id="3.40.50.300">
    <property type="entry name" value="P-loop containing nucleotide triphosphate hydrolases"/>
    <property type="match status" value="1"/>
</dbReference>
<dbReference type="EMBL" id="AZFW01000072">
    <property type="protein sequence ID" value="KRM26500.1"/>
    <property type="molecule type" value="Genomic_DNA"/>
</dbReference>
<dbReference type="InterPro" id="IPR014015">
    <property type="entry name" value="Helicase_SF3_DNA-vir"/>
</dbReference>
<dbReference type="InterPro" id="IPR006500">
    <property type="entry name" value="Helicase_put_C_phage/plasmid"/>
</dbReference>